<organism evidence="1 2">
    <name type="scientific">Aspergillus costaricaensis CBS 115574</name>
    <dbReference type="NCBI Taxonomy" id="1448317"/>
    <lineage>
        <taxon>Eukaryota</taxon>
        <taxon>Fungi</taxon>
        <taxon>Dikarya</taxon>
        <taxon>Ascomycota</taxon>
        <taxon>Pezizomycotina</taxon>
        <taxon>Eurotiomycetes</taxon>
        <taxon>Eurotiomycetidae</taxon>
        <taxon>Eurotiales</taxon>
        <taxon>Aspergillaceae</taxon>
        <taxon>Aspergillus</taxon>
        <taxon>Aspergillus subgen. Circumdati</taxon>
    </lineage>
</organism>
<keyword evidence="2" id="KW-1185">Reference proteome</keyword>
<evidence type="ECO:0000313" key="1">
    <source>
        <dbReference type="EMBL" id="RAK88388.1"/>
    </source>
</evidence>
<proteinExistence type="predicted"/>
<dbReference type="Proteomes" id="UP000249748">
    <property type="component" value="Unassembled WGS sequence"/>
</dbReference>
<sequence>MFSGGVFWLLVSSLVSGGLSLQRTTTYPLTVISDESGLPHTFENIATRYNGQLLVTSTVSPYLHQVSPLQENHVSRVVRVPETAGLLGITELEQDIFYVISANISGVLGTPGSNAVWKVDLRNLDQLSDSGTVHAPVSLVARFPSAGVLNGMCRLSENDTSSLLIADSEAGQIYKLDVHNGSIQTMMNETALKDTQTGLQVAVNGIHTYDSYVYFTNLNQGIFGRIPITQTGRPTGPVDVIVRGAPGDDFVLSPNGQRAWVAINGHRTLIEVDIAARSAQVVVESSYLASASAVTIGRTLLDQNSLYISSAGVEDPTVGKNSNTTGGIVARVDVLRMIL</sequence>
<name>A0ACD1IDN6_9EURO</name>
<evidence type="ECO:0000313" key="2">
    <source>
        <dbReference type="Proteomes" id="UP000249748"/>
    </source>
</evidence>
<protein>
    <submittedName>
        <fullName evidence="1">Uncharacterized protein</fullName>
    </submittedName>
</protein>
<gene>
    <name evidence="1" type="ORF">BO79DRAFT_255588</name>
</gene>
<dbReference type="EMBL" id="KZ824551">
    <property type="protein sequence ID" value="RAK88388.1"/>
    <property type="molecule type" value="Genomic_DNA"/>
</dbReference>
<reference evidence="1" key="1">
    <citation type="submission" date="2018-02" db="EMBL/GenBank/DDBJ databases">
        <title>The genomes of Aspergillus section Nigri reveals drivers in fungal speciation.</title>
        <authorList>
            <consortium name="DOE Joint Genome Institute"/>
            <person name="Vesth T.C."/>
            <person name="Nybo J."/>
            <person name="Theobald S."/>
            <person name="Brandl J."/>
            <person name="Frisvad J.C."/>
            <person name="Nielsen K.F."/>
            <person name="Lyhne E.K."/>
            <person name="Kogle M.E."/>
            <person name="Kuo A."/>
            <person name="Riley R."/>
            <person name="Clum A."/>
            <person name="Nolan M."/>
            <person name="Lipzen A."/>
            <person name="Salamov A."/>
            <person name="Henrissat B."/>
            <person name="Wiebenga A."/>
            <person name="De vries R.P."/>
            <person name="Grigoriev I.V."/>
            <person name="Mortensen U.H."/>
            <person name="Andersen M.R."/>
            <person name="Baker S.E."/>
        </authorList>
    </citation>
    <scope>NUCLEOTIDE SEQUENCE</scope>
    <source>
        <strain evidence="1">CBS 115574</strain>
    </source>
</reference>
<accession>A0ACD1IDN6</accession>